<dbReference type="Proteomes" id="UP000534294">
    <property type="component" value="Unassembled WGS sequence"/>
</dbReference>
<dbReference type="InterPro" id="IPR015422">
    <property type="entry name" value="PyrdxlP-dep_Trfase_small"/>
</dbReference>
<dbReference type="SUPFAM" id="SSF53383">
    <property type="entry name" value="PLP-dependent transferases"/>
    <property type="match status" value="1"/>
</dbReference>
<dbReference type="Pfam" id="PF00155">
    <property type="entry name" value="Aminotran_1_2"/>
    <property type="match status" value="1"/>
</dbReference>
<organism evidence="8 9">
    <name type="scientific">Prosthecobacter dejongeii</name>
    <dbReference type="NCBI Taxonomy" id="48465"/>
    <lineage>
        <taxon>Bacteria</taxon>
        <taxon>Pseudomonadati</taxon>
        <taxon>Verrucomicrobiota</taxon>
        <taxon>Verrucomicrobiia</taxon>
        <taxon>Verrucomicrobiales</taxon>
        <taxon>Verrucomicrobiaceae</taxon>
        <taxon>Prosthecobacter</taxon>
    </lineage>
</organism>
<name>A0A7W7YJC6_9BACT</name>
<evidence type="ECO:0000313" key="8">
    <source>
        <dbReference type="EMBL" id="MBB5037211.1"/>
    </source>
</evidence>
<evidence type="ECO:0000256" key="4">
    <source>
        <dbReference type="ARBA" id="ARBA00022679"/>
    </source>
</evidence>
<evidence type="ECO:0000259" key="7">
    <source>
        <dbReference type="Pfam" id="PF00155"/>
    </source>
</evidence>
<dbReference type="GO" id="GO:0030170">
    <property type="term" value="F:pyridoxal phosphate binding"/>
    <property type="evidence" value="ECO:0007669"/>
    <property type="project" value="InterPro"/>
</dbReference>
<dbReference type="Gene3D" id="3.90.1150.10">
    <property type="entry name" value="Aspartate Aminotransferase, domain 1"/>
    <property type="match status" value="1"/>
</dbReference>
<dbReference type="InterPro" id="IPR004838">
    <property type="entry name" value="NHTrfase_class1_PyrdxlP-BS"/>
</dbReference>
<dbReference type="GO" id="GO:0006520">
    <property type="term" value="P:amino acid metabolic process"/>
    <property type="evidence" value="ECO:0007669"/>
    <property type="project" value="InterPro"/>
</dbReference>
<dbReference type="InterPro" id="IPR015424">
    <property type="entry name" value="PyrdxlP-dep_Trfase"/>
</dbReference>
<keyword evidence="4 6" id="KW-0808">Transferase</keyword>
<dbReference type="AlphaFoldDB" id="A0A7W7YJC6"/>
<evidence type="ECO:0000256" key="6">
    <source>
        <dbReference type="RuleBase" id="RU000481"/>
    </source>
</evidence>
<gene>
    <name evidence="8" type="ORF">HNQ64_001453</name>
</gene>
<evidence type="ECO:0000256" key="3">
    <source>
        <dbReference type="ARBA" id="ARBA00022576"/>
    </source>
</evidence>
<evidence type="ECO:0000256" key="1">
    <source>
        <dbReference type="ARBA" id="ARBA00001933"/>
    </source>
</evidence>
<evidence type="ECO:0000256" key="5">
    <source>
        <dbReference type="ARBA" id="ARBA00022898"/>
    </source>
</evidence>
<feature type="domain" description="Aminotransferase class I/classII large" evidence="7">
    <location>
        <begin position="31"/>
        <end position="370"/>
    </location>
</feature>
<protein>
    <recommendedName>
        <fullName evidence="6">Aminotransferase</fullName>
        <ecNumber evidence="6">2.6.1.-</ecNumber>
    </recommendedName>
</protein>
<dbReference type="PANTHER" id="PTHR46383">
    <property type="entry name" value="ASPARTATE AMINOTRANSFERASE"/>
    <property type="match status" value="1"/>
</dbReference>
<reference evidence="8 9" key="1">
    <citation type="submission" date="2020-08" db="EMBL/GenBank/DDBJ databases">
        <title>Genomic Encyclopedia of Type Strains, Phase IV (KMG-IV): sequencing the most valuable type-strain genomes for metagenomic binning, comparative biology and taxonomic classification.</title>
        <authorList>
            <person name="Goeker M."/>
        </authorList>
    </citation>
    <scope>NUCLEOTIDE SEQUENCE [LARGE SCALE GENOMIC DNA]</scope>
    <source>
        <strain evidence="8 9">DSM 12251</strain>
    </source>
</reference>
<comment type="cofactor">
    <cofactor evidence="1 6">
        <name>pyridoxal 5'-phosphate</name>
        <dbReference type="ChEBI" id="CHEBI:597326"/>
    </cofactor>
</comment>
<dbReference type="InterPro" id="IPR015421">
    <property type="entry name" value="PyrdxlP-dep_Trfase_major"/>
</dbReference>
<keyword evidence="9" id="KW-1185">Reference proteome</keyword>
<keyword evidence="5" id="KW-0663">Pyridoxal phosphate</keyword>
<dbReference type="FunFam" id="3.40.640.10:FF:000033">
    <property type="entry name" value="Aspartate aminotransferase"/>
    <property type="match status" value="1"/>
</dbReference>
<dbReference type="PANTHER" id="PTHR46383:SF3">
    <property type="entry name" value="ASPARTATE AMINOTRANSFERASE-RELATED"/>
    <property type="match status" value="1"/>
</dbReference>
<dbReference type="InterPro" id="IPR004839">
    <property type="entry name" value="Aminotransferase_I/II_large"/>
</dbReference>
<dbReference type="PROSITE" id="PS00105">
    <property type="entry name" value="AA_TRANSFER_CLASS_1"/>
    <property type="match status" value="1"/>
</dbReference>
<dbReference type="CDD" id="cd00609">
    <property type="entry name" value="AAT_like"/>
    <property type="match status" value="1"/>
</dbReference>
<evidence type="ECO:0000256" key="2">
    <source>
        <dbReference type="ARBA" id="ARBA00007441"/>
    </source>
</evidence>
<proteinExistence type="inferred from homology"/>
<comment type="similarity">
    <text evidence="2 6">Belongs to the class-I pyridoxal-phosphate-dependent aminotransferase family.</text>
</comment>
<keyword evidence="3 6" id="KW-0032">Aminotransferase</keyword>
<evidence type="ECO:0000313" key="9">
    <source>
        <dbReference type="Proteomes" id="UP000534294"/>
    </source>
</evidence>
<accession>A0A7W7YJC6</accession>
<dbReference type="Gene3D" id="3.40.640.10">
    <property type="entry name" value="Type I PLP-dependent aspartate aminotransferase-like (Major domain)"/>
    <property type="match status" value="1"/>
</dbReference>
<dbReference type="EMBL" id="JACHIF010000002">
    <property type="protein sequence ID" value="MBB5037211.1"/>
    <property type="molecule type" value="Genomic_DNA"/>
</dbReference>
<dbReference type="EC" id="2.6.1.-" evidence="6"/>
<dbReference type="RefSeq" id="WP_184206893.1">
    <property type="nucleotide sequence ID" value="NZ_JACHIF010000002.1"/>
</dbReference>
<dbReference type="InterPro" id="IPR050596">
    <property type="entry name" value="AspAT/PAT-like"/>
</dbReference>
<dbReference type="GO" id="GO:0008483">
    <property type="term" value="F:transaminase activity"/>
    <property type="evidence" value="ECO:0007669"/>
    <property type="project" value="UniProtKB-KW"/>
</dbReference>
<sequence>MDYNSKLSTQIRDLPRSGIRDFFELVIGRSDVISLGVGEPDKPTPWPIREAAIRSLEKGQTSYTSNLGLESLRVAISGYVENQFRMTYDPKKEILVTVGVSEALDIAFRAMLNPGDEVIYHEPCYVSYSPSIKMAYGVPVVVETREENKFALMAADVEKAITPKTKVIALNFPTNPTGGVMPPEELEKIAALAVKHDLLVFTDEIYCELLYDNQQHKSIVEYPGMRERTVLLHGFSKAFAMTGWRLGYACAPAPLIEAMMKVHQYCMLCAPILSQVAGIEALKMGASAYEDMRQSYEQRRNVIVSRLNGMGLHCFNPGGAFYVFPEIRSTGLTSKEFAIGLLEKKSVAVVPGTAFGAAGEGFVRCCYATAPELIVKAMDLMEEFVNEVRAGK</sequence>
<comment type="caution">
    <text evidence="8">The sequence shown here is derived from an EMBL/GenBank/DDBJ whole genome shotgun (WGS) entry which is preliminary data.</text>
</comment>